<evidence type="ECO:0000256" key="1">
    <source>
        <dbReference type="SAM" id="MobiDB-lite"/>
    </source>
</evidence>
<keyword evidence="3" id="KW-1185">Reference proteome</keyword>
<dbReference type="SUPFAM" id="SSF51735">
    <property type="entry name" value="NAD(P)-binding Rossmann-fold domains"/>
    <property type="match status" value="1"/>
</dbReference>
<organism evidence="2 3">
    <name type="scientific">Demequina litoralis</name>
    <dbReference type="NCBI Taxonomy" id="3051660"/>
    <lineage>
        <taxon>Bacteria</taxon>
        <taxon>Bacillati</taxon>
        <taxon>Actinomycetota</taxon>
        <taxon>Actinomycetes</taxon>
        <taxon>Micrococcales</taxon>
        <taxon>Demequinaceae</taxon>
        <taxon>Demequina</taxon>
    </lineage>
</organism>
<dbReference type="EMBL" id="JAUHPW010000002">
    <property type="protein sequence ID" value="MDN4474939.1"/>
    <property type="molecule type" value="Genomic_DNA"/>
</dbReference>
<comment type="caution">
    <text evidence="2">The sequence shown here is derived from an EMBL/GenBank/DDBJ whole genome shotgun (WGS) entry which is preliminary data.</text>
</comment>
<dbReference type="Gene3D" id="3.40.50.720">
    <property type="entry name" value="NAD(P)-binding Rossmann-like Domain"/>
    <property type="match status" value="1"/>
</dbReference>
<dbReference type="InterPro" id="IPR036291">
    <property type="entry name" value="NAD(P)-bd_dom_sf"/>
</dbReference>
<evidence type="ECO:0000313" key="3">
    <source>
        <dbReference type="Proteomes" id="UP001172728"/>
    </source>
</evidence>
<accession>A0ABT8G7N9</accession>
<feature type="region of interest" description="Disordered" evidence="1">
    <location>
        <begin position="1"/>
        <end position="20"/>
    </location>
</feature>
<proteinExistence type="predicted"/>
<dbReference type="RefSeq" id="WP_301131373.1">
    <property type="nucleotide sequence ID" value="NZ_JAUHPW010000002.1"/>
</dbReference>
<protein>
    <submittedName>
        <fullName evidence="2">Uncharacterized protein</fullName>
    </submittedName>
</protein>
<evidence type="ECO:0000313" key="2">
    <source>
        <dbReference type="EMBL" id="MDN4474939.1"/>
    </source>
</evidence>
<gene>
    <name evidence="2" type="ORF">QQX09_03605</name>
</gene>
<dbReference type="Proteomes" id="UP001172728">
    <property type="component" value="Unassembled WGS sequence"/>
</dbReference>
<reference evidence="2" key="1">
    <citation type="submission" date="2023-06" db="EMBL/GenBank/DDBJ databases">
        <title>Sysu t00192.</title>
        <authorList>
            <person name="Gao L."/>
            <person name="Fang B.-Z."/>
            <person name="Li W.-J."/>
        </authorList>
    </citation>
    <scope>NUCLEOTIDE SEQUENCE</scope>
    <source>
        <strain evidence="2">SYSU T00192</strain>
    </source>
</reference>
<sequence>MDDAAAPPRLWRGDGTEQEGLARSMRAPTLEGRRVRVRGLGPVGTAAAEGAARAGAASLSLVGMPGAPAAPVARRIGAVVPALRLHLDAERSVDGEIVAAYGAVPSTVHHALMLAGPHVAALTDEAGVTVLPVRPGDTACLRCAGIAATDRDPAWPCLALQCEALPERTEPASAALAGALAVSVLAALLDGGSPVAWRVERGLPRRRRIVPHPRCGCGAT</sequence>
<name>A0ABT8G7N9_9MICO</name>